<dbReference type="RefSeq" id="XP_004336559.1">
    <property type="nucleotide sequence ID" value="XM_004336511.1"/>
</dbReference>
<proteinExistence type="predicted"/>
<evidence type="ECO:0000313" key="4">
    <source>
        <dbReference type="Proteomes" id="UP000011083"/>
    </source>
</evidence>
<accession>L8GQZ1</accession>
<feature type="domain" description="SAM" evidence="2">
    <location>
        <begin position="18"/>
        <end position="88"/>
    </location>
</feature>
<feature type="compositionally biased region" description="Polar residues" evidence="1">
    <location>
        <begin position="139"/>
        <end position="150"/>
    </location>
</feature>
<dbReference type="CDD" id="cd05992">
    <property type="entry name" value="PB1"/>
    <property type="match status" value="1"/>
</dbReference>
<name>L8GQZ1_ACACF</name>
<feature type="region of interest" description="Disordered" evidence="1">
    <location>
        <begin position="118"/>
        <end position="159"/>
    </location>
</feature>
<evidence type="ECO:0000256" key="1">
    <source>
        <dbReference type="SAM" id="MobiDB-lite"/>
    </source>
</evidence>
<reference evidence="3 4" key="1">
    <citation type="journal article" date="2013" name="Genome Biol.">
        <title>Genome of Acanthamoeba castellanii highlights extensive lateral gene transfer and early evolution of tyrosine kinase signaling.</title>
        <authorList>
            <person name="Clarke M."/>
            <person name="Lohan A.J."/>
            <person name="Liu B."/>
            <person name="Lagkouvardos I."/>
            <person name="Roy S."/>
            <person name="Zafar N."/>
            <person name="Bertelli C."/>
            <person name="Schilde C."/>
            <person name="Kianianmomeni A."/>
            <person name="Burglin T.R."/>
            <person name="Frech C."/>
            <person name="Turcotte B."/>
            <person name="Kopec K.O."/>
            <person name="Synnott J.M."/>
            <person name="Choo C."/>
            <person name="Paponov I."/>
            <person name="Finkler A."/>
            <person name="Soon Heng Tan C."/>
            <person name="Hutchins A.P."/>
            <person name="Weinmeier T."/>
            <person name="Rattei T."/>
            <person name="Chu J.S."/>
            <person name="Gimenez G."/>
            <person name="Irimia M."/>
            <person name="Rigden D.J."/>
            <person name="Fitzpatrick D.A."/>
            <person name="Lorenzo-Morales J."/>
            <person name="Bateman A."/>
            <person name="Chiu C.H."/>
            <person name="Tang P."/>
            <person name="Hegemann P."/>
            <person name="Fromm H."/>
            <person name="Raoult D."/>
            <person name="Greub G."/>
            <person name="Miranda-Saavedra D."/>
            <person name="Chen N."/>
            <person name="Nash P."/>
            <person name="Ginger M.L."/>
            <person name="Horn M."/>
            <person name="Schaap P."/>
            <person name="Caler L."/>
            <person name="Loftus B."/>
        </authorList>
    </citation>
    <scope>NUCLEOTIDE SEQUENCE [LARGE SCALE GENOMIC DNA]</scope>
    <source>
        <strain evidence="3 4">Neff</strain>
    </source>
</reference>
<keyword evidence="4" id="KW-1185">Reference proteome</keyword>
<dbReference type="Proteomes" id="UP000011083">
    <property type="component" value="Unassembled WGS sequence"/>
</dbReference>
<organism evidence="3 4">
    <name type="scientific">Acanthamoeba castellanii (strain ATCC 30010 / Neff)</name>
    <dbReference type="NCBI Taxonomy" id="1257118"/>
    <lineage>
        <taxon>Eukaryota</taxon>
        <taxon>Amoebozoa</taxon>
        <taxon>Discosea</taxon>
        <taxon>Longamoebia</taxon>
        <taxon>Centramoebida</taxon>
        <taxon>Acanthamoebidae</taxon>
        <taxon>Acanthamoeba</taxon>
    </lineage>
</organism>
<sequence length="322" mass="35917">MTFRWLRSNNKEKQTSEWSTKDVQRFFREQHLEEVAVAAKKAKLCGKQLLRHEPSEAKELAQLYAMLGVTRLGQKKKLRSALIHLRQQSLSEDKTPKADFSLSDTTITKVSSSTWSPVVPSRRVRSGSGSSFGTPCASGESTPSSYHTPQSSPPSTPVRLRSLSDAADLAQRLDDVTNLSEASAFLHRNSVVTVKAALRRRATHNKSVVAYDEVDVSLLRLDVGSGSRQLQYADLVEEVARVHGSVATKKMKIRYTDGEGDEVTILGDDALRYAFRDWRQRVQATPPGRLAPSWRLCLDGDDEDEGHHLSNYDEDVPILPCK</sequence>
<dbReference type="InterPro" id="IPR013761">
    <property type="entry name" value="SAM/pointed_sf"/>
</dbReference>
<dbReference type="InterPro" id="IPR001660">
    <property type="entry name" value="SAM"/>
</dbReference>
<protein>
    <recommendedName>
        <fullName evidence="2">SAM domain-containing protein</fullName>
    </recommendedName>
</protein>
<dbReference type="VEuPathDB" id="AmoebaDB:ACA1_077770"/>
<dbReference type="Gene3D" id="1.10.150.50">
    <property type="entry name" value="Transcription Factor, Ets-1"/>
    <property type="match status" value="1"/>
</dbReference>
<dbReference type="KEGG" id="acan:ACA1_077770"/>
<feature type="compositionally biased region" description="Low complexity" evidence="1">
    <location>
        <begin position="118"/>
        <end position="131"/>
    </location>
</feature>
<dbReference type="EMBL" id="KB008051">
    <property type="protein sequence ID" value="ELR14546.1"/>
    <property type="molecule type" value="Genomic_DNA"/>
</dbReference>
<dbReference type="AlphaFoldDB" id="L8GQZ1"/>
<evidence type="ECO:0000313" key="3">
    <source>
        <dbReference type="EMBL" id="ELR14546.1"/>
    </source>
</evidence>
<dbReference type="GeneID" id="14915161"/>
<dbReference type="PROSITE" id="PS50105">
    <property type="entry name" value="SAM_DOMAIN"/>
    <property type="match status" value="1"/>
</dbReference>
<dbReference type="Gene3D" id="3.10.20.90">
    <property type="entry name" value="Phosphatidylinositol 3-kinase Catalytic Subunit, Chain A, domain 1"/>
    <property type="match status" value="1"/>
</dbReference>
<evidence type="ECO:0000259" key="2">
    <source>
        <dbReference type="PROSITE" id="PS50105"/>
    </source>
</evidence>
<gene>
    <name evidence="3" type="ORF">ACA1_077770</name>
</gene>
<dbReference type="OrthoDB" id="1594986at2759"/>
<dbReference type="SUPFAM" id="SSF54277">
    <property type="entry name" value="CAD &amp; PB1 domains"/>
    <property type="match status" value="1"/>
</dbReference>